<evidence type="ECO:0000313" key="2">
    <source>
        <dbReference type="EMBL" id="QIP38006.1"/>
    </source>
</evidence>
<dbReference type="Proteomes" id="UP000502345">
    <property type="component" value="Chromosome"/>
</dbReference>
<gene>
    <name evidence="2" type="ORF">G9444_0762</name>
</gene>
<name>A0A6G9CMT1_RHOER</name>
<dbReference type="EMBL" id="CP050124">
    <property type="protein sequence ID" value="QIP38006.1"/>
    <property type="molecule type" value="Genomic_DNA"/>
</dbReference>
<evidence type="ECO:0000313" key="3">
    <source>
        <dbReference type="Proteomes" id="UP000502345"/>
    </source>
</evidence>
<dbReference type="RefSeq" id="WP_166501775.1">
    <property type="nucleotide sequence ID" value="NZ_CP050124.1"/>
</dbReference>
<dbReference type="AlphaFoldDB" id="A0A6G9CMT1"/>
<feature type="region of interest" description="Disordered" evidence="1">
    <location>
        <begin position="301"/>
        <end position="325"/>
    </location>
</feature>
<sequence length="1003" mass="107305">MTEQNKNLESAPEIGAPTAAKELRDYSRYGQLWPGVPRPFFAPEVELLAQHAGLLPILDQVRSVDAVIRKADVEEYMAVHGIDAPVIPDLLPAPSEAEAAWYVDAMLAHGAHLMPLVPLDKAPVEEGWDAAPAMSREAAIAHLVAGGNLGWNLGPSEKILIDCEDARSTASMIAAGYVPGVVTANGQDPTSPKFNGRHFEFDVPEGLDPQLLRSKLGVALGGGKCDILAAPKVDEGEVHPIVGGTQTVTVKRRARFAVAPGSQLFGARAGRYGPTQEFADGATNGPAPLWLWGLGEEQAPEPVAELQGAARSREKRPYEPNPNSDRVTQAVDAIAWDAWLAHDVDGKLQYHADDGGCGCEVYAYSRATSGPRSVILHDGCEHGYGAHAFSGTLQAEWGREHGSRLQLAAFLADKSERELAREHGIDLGRAPLSGYTLEDLKVANSTSALSTESADGAAAVAEAEAAVASNGAWLQREIARIEAETRCWESVKFLRDIDSAAASRGLLNWGLYGATAPRVALHIPPHVRLVGSDGQEGGPNSGSAVSLYDVLLGGPEAGKSETMKVSSDLVPLPEGSEVTAAGTGEGIMKTFGSMIDASGHTVELDDNDDVDPGTTSEDDLDRFAAKHSGFIWRWNTQRVLLWTAESETFMTEMQRQGTKAMAIYRGGWMGEEIGTTASDVKRRTFMSPHSYRLCCALGAQLDAAALAPVLAGARLGNPQRFGFFPVGVTEVTGSPVLRLPIPDVRYEASPAAVAAYQLVEGQRPAVWIHWPPAARAEFEAARRKRRGNIFAAWDTQGILAQAEADDPMAEMGGHELLHQLKIAAVMARYEGLIDPTDEHWFAAGAVMQVRAAVLRATVEVLAACEKVQRIRTGRDKGEVSGHSRIAEHATQDQYRLDIAAKAVAAVKAAGEPISESAIGGRWRPTARGFSATCCAGQRSRRWALCGSRAATVRGSPSTRCRCQWIPLRRPRSARSAPRRRPHSGTAPLLPAAGLFRVQGTACG</sequence>
<protein>
    <submittedName>
        <fullName evidence="2">Bifunctional DNA primase</fullName>
    </submittedName>
</protein>
<organism evidence="2 3">
    <name type="scientific">Rhodococcus erythropolis</name>
    <name type="common">Arthrobacter picolinophilus</name>
    <dbReference type="NCBI Taxonomy" id="1833"/>
    <lineage>
        <taxon>Bacteria</taxon>
        <taxon>Bacillati</taxon>
        <taxon>Actinomycetota</taxon>
        <taxon>Actinomycetes</taxon>
        <taxon>Mycobacteriales</taxon>
        <taxon>Nocardiaceae</taxon>
        <taxon>Rhodococcus</taxon>
        <taxon>Rhodococcus erythropolis group</taxon>
    </lineage>
</organism>
<reference evidence="2 3" key="1">
    <citation type="submission" date="2020-03" db="EMBL/GenBank/DDBJ databases">
        <title>Screen low temperature-resistant strains for efficient degradation of petroleum hydrocarbons under the low temperature.</title>
        <authorList>
            <person name="Wang Y."/>
            <person name="Chen J."/>
        </authorList>
    </citation>
    <scope>NUCLEOTIDE SEQUENCE [LARGE SCALE GENOMIC DNA]</scope>
    <source>
        <strain evidence="2 3">KB1</strain>
    </source>
</reference>
<proteinExistence type="predicted"/>
<evidence type="ECO:0000256" key="1">
    <source>
        <dbReference type="SAM" id="MobiDB-lite"/>
    </source>
</evidence>
<accession>A0A6G9CMT1</accession>